<name>A0A4V6ILQ4_9BACT</name>
<gene>
    <name evidence="2" type="ORF">MSL71_36010</name>
</gene>
<dbReference type="InterPro" id="IPR001466">
    <property type="entry name" value="Beta-lactam-related"/>
</dbReference>
<keyword evidence="3" id="KW-1185">Reference proteome</keyword>
<dbReference type="SUPFAM" id="SSF56601">
    <property type="entry name" value="beta-lactamase/transpeptidase-like"/>
    <property type="match status" value="1"/>
</dbReference>
<proteinExistence type="predicted"/>
<dbReference type="Proteomes" id="UP000507962">
    <property type="component" value="Unassembled WGS sequence"/>
</dbReference>
<organism evidence="2 3">
    <name type="scientific">Desulfoluna butyratoxydans</name>
    <dbReference type="NCBI Taxonomy" id="231438"/>
    <lineage>
        <taxon>Bacteria</taxon>
        <taxon>Pseudomonadati</taxon>
        <taxon>Thermodesulfobacteriota</taxon>
        <taxon>Desulfobacteria</taxon>
        <taxon>Desulfobacterales</taxon>
        <taxon>Desulfolunaceae</taxon>
        <taxon>Desulfoluna</taxon>
    </lineage>
</organism>
<evidence type="ECO:0000313" key="2">
    <source>
        <dbReference type="EMBL" id="VFQ45938.1"/>
    </source>
</evidence>
<dbReference type="PANTHER" id="PTHR43283:SF3">
    <property type="entry name" value="BETA-LACTAMASE FAMILY PROTEIN (AFU_ORTHOLOGUE AFUA_5G07500)"/>
    <property type="match status" value="1"/>
</dbReference>
<evidence type="ECO:0000313" key="3">
    <source>
        <dbReference type="Proteomes" id="UP000507962"/>
    </source>
</evidence>
<reference evidence="2 3" key="1">
    <citation type="submission" date="2019-03" db="EMBL/GenBank/DDBJ databases">
        <authorList>
            <person name="Nijsse B."/>
        </authorList>
    </citation>
    <scope>NUCLEOTIDE SEQUENCE [LARGE SCALE GENOMIC DNA]</scope>
    <source>
        <strain evidence="2">Desulfoluna butyratoxydans MSL71</strain>
    </source>
</reference>
<dbReference type="Gene3D" id="3.40.710.10">
    <property type="entry name" value="DD-peptidase/beta-lactamase superfamily"/>
    <property type="match status" value="1"/>
</dbReference>
<dbReference type="PANTHER" id="PTHR43283">
    <property type="entry name" value="BETA-LACTAMASE-RELATED"/>
    <property type="match status" value="1"/>
</dbReference>
<sequence>MQRLCFVLTIFLLAGCTEPPPPSRLDADTRAALDGVLQSAVKESGVPGVVAMVVDADHILYTGTAGVMDSRGSKKMQEDAIFRIFSMTKPLTSLGIMILAEEGRLSLDVPASDYLPEMAELEVLTGIDDKNKTIMTRPASRPITIRDLLCHTSGVGYVFCSPELLRISQLTSAPAHEYPTLHDPGARWTYGMGTIYLGWIIEKVSGQSLSTFIDTRITGPLDMKDTSFKLPSRKHDRLVATYQRTAEGLEGQARPKKYKPFMRGDSGLLSTARDYGRFIQMILGQGQLGNTRIVAPASVAEMSRNQLNGFTIEEQPAALAGMTRPFPTGAGQDGFGLGFQVNRGKSNDGRSPGSLSWSGIQNTHFWIDPSRQIGVVLLCQLLPHYDENVMALLTDFERVLYTTLPR</sequence>
<dbReference type="InterPro" id="IPR012338">
    <property type="entry name" value="Beta-lactam/transpept-like"/>
</dbReference>
<feature type="domain" description="Beta-lactamase-related" evidence="1">
    <location>
        <begin position="34"/>
        <end position="383"/>
    </location>
</feature>
<evidence type="ECO:0000259" key="1">
    <source>
        <dbReference type="Pfam" id="PF00144"/>
    </source>
</evidence>
<dbReference type="Pfam" id="PF00144">
    <property type="entry name" value="Beta-lactamase"/>
    <property type="match status" value="1"/>
</dbReference>
<protein>
    <submittedName>
        <fullName evidence="2">Beta-lactamase-related</fullName>
    </submittedName>
</protein>
<dbReference type="AlphaFoldDB" id="A0A4V6ILQ4"/>
<dbReference type="InterPro" id="IPR050789">
    <property type="entry name" value="Diverse_Enzym_Activities"/>
</dbReference>
<dbReference type="PROSITE" id="PS51257">
    <property type="entry name" value="PROKAR_LIPOPROTEIN"/>
    <property type="match status" value="1"/>
</dbReference>
<accession>A0A4V6ILQ4</accession>
<dbReference type="RefSeq" id="WP_180143081.1">
    <property type="nucleotide sequence ID" value="NZ_CAADHO010000007.1"/>
</dbReference>
<dbReference type="EMBL" id="CAADHO010000007">
    <property type="protein sequence ID" value="VFQ45938.1"/>
    <property type="molecule type" value="Genomic_DNA"/>
</dbReference>